<gene>
    <name evidence="1" type="ORF">UFOVP155_72</name>
</gene>
<sequence>MTSMNEMFPSYTTDASFTKPEAMVVPCIWDNKQKIYVPVYSHRGVEIQNRIEELEAALREIVDMHPFKDPEGDAPVKVVVDVMFSINLVARAALGEKKDG</sequence>
<organism evidence="1">
    <name type="scientific">uncultured Caudovirales phage</name>
    <dbReference type="NCBI Taxonomy" id="2100421"/>
    <lineage>
        <taxon>Viruses</taxon>
        <taxon>Duplodnaviria</taxon>
        <taxon>Heunggongvirae</taxon>
        <taxon>Uroviricota</taxon>
        <taxon>Caudoviricetes</taxon>
        <taxon>Peduoviridae</taxon>
        <taxon>Maltschvirus</taxon>
        <taxon>Maltschvirus maltsch</taxon>
    </lineage>
</organism>
<evidence type="ECO:0000313" key="1">
    <source>
        <dbReference type="EMBL" id="CAB5171183.1"/>
    </source>
</evidence>
<reference evidence="1" key="1">
    <citation type="submission" date="2020-05" db="EMBL/GenBank/DDBJ databases">
        <authorList>
            <person name="Chiriac C."/>
            <person name="Salcher M."/>
            <person name="Ghai R."/>
            <person name="Kavagutti S V."/>
        </authorList>
    </citation>
    <scope>NUCLEOTIDE SEQUENCE</scope>
</reference>
<proteinExistence type="predicted"/>
<protein>
    <submittedName>
        <fullName evidence="1">Uncharacterized protein</fullName>
    </submittedName>
</protein>
<name>A0A6J7WCA7_9CAUD</name>
<dbReference type="EMBL" id="LR798203">
    <property type="protein sequence ID" value="CAB5171183.1"/>
    <property type="molecule type" value="Genomic_DNA"/>
</dbReference>
<accession>A0A6J7WCA7</accession>